<feature type="signal peptide" evidence="3">
    <location>
        <begin position="1"/>
        <end position="20"/>
    </location>
</feature>
<dbReference type="Pfam" id="PF13855">
    <property type="entry name" value="LRR_8"/>
    <property type="match status" value="2"/>
</dbReference>
<reference evidence="4" key="1">
    <citation type="journal article" date="2023" name="G3 (Bethesda)">
        <title>Whole genome assemblies of Zophobas morio and Tenebrio molitor.</title>
        <authorList>
            <person name="Kaur S."/>
            <person name="Stinson S.A."/>
            <person name="diCenzo G.C."/>
        </authorList>
    </citation>
    <scope>NUCLEOTIDE SEQUENCE</scope>
    <source>
        <strain evidence="4">QUZm001</strain>
    </source>
</reference>
<dbReference type="InterPro" id="IPR003591">
    <property type="entry name" value="Leu-rich_rpt_typical-subtyp"/>
</dbReference>
<evidence type="ECO:0000313" key="5">
    <source>
        <dbReference type="Proteomes" id="UP001168821"/>
    </source>
</evidence>
<protein>
    <submittedName>
        <fullName evidence="4">Uncharacterized protein</fullName>
    </submittedName>
</protein>
<dbReference type="PANTHER" id="PTHR45712:SF22">
    <property type="entry name" value="INSULIN-LIKE GROWTH FACTOR-BINDING PROTEIN COMPLEX ACID LABILE SUBUNIT"/>
    <property type="match status" value="1"/>
</dbReference>
<sequence>MRSLLLDLLICILLVKVSKSEKITFENVTFRWRVDNELIESVATSESLKKIIPDVTKVSVHILGHVPILYEKSIFDIPNLNGLNLSDVGLEEIESQAFGNLPPLENLLLSWNNLTQIKTDTFSDLNVSNVDLSFNSITLLEPGAFKNFNASIVSLDSNRLTELLSGVFENVTLGSLSLNDNLLHTIPPTALSSIGLTKLYLLGNNFEEIDPEVFDLQELVSLDLDYNSIKLLRPGDLRNLPELKKLWLSGNELEEIPEGVFNNTKLIYLYLATNNIVKIASKAFDDMSALRVLNIDFNNVTHWDDNWLSGAKSVSEVSVRYNLITEIPDEVFKNNSDVTSINFQGNKIRNISAKTFYKLEHIDYLNLANNEIDNWNPDLLVDVSVGSLDLKENKLSCIEGDLETVFRNVESTHLENNPWNEQCVKKVEEFIMNKKVDVS</sequence>
<evidence type="ECO:0000256" key="2">
    <source>
        <dbReference type="ARBA" id="ARBA00022737"/>
    </source>
</evidence>
<dbReference type="SMART" id="SM00369">
    <property type="entry name" value="LRR_TYP"/>
    <property type="match status" value="11"/>
</dbReference>
<dbReference type="InterPro" id="IPR050333">
    <property type="entry name" value="SLRP"/>
</dbReference>
<dbReference type="Pfam" id="PF13306">
    <property type="entry name" value="LRR_5"/>
    <property type="match status" value="1"/>
</dbReference>
<dbReference type="EMBL" id="JALNTZ010000004">
    <property type="protein sequence ID" value="KAJ3656922.1"/>
    <property type="molecule type" value="Genomic_DNA"/>
</dbReference>
<keyword evidence="2" id="KW-0677">Repeat</keyword>
<accession>A0AA38IMY4</accession>
<gene>
    <name evidence="4" type="ORF">Zmor_015967</name>
</gene>
<dbReference type="PANTHER" id="PTHR45712">
    <property type="entry name" value="AGAP008170-PA"/>
    <property type="match status" value="1"/>
</dbReference>
<proteinExistence type="predicted"/>
<dbReference type="AlphaFoldDB" id="A0AA38IMY4"/>
<evidence type="ECO:0000313" key="4">
    <source>
        <dbReference type="EMBL" id="KAJ3656922.1"/>
    </source>
</evidence>
<dbReference type="Gene3D" id="3.80.10.10">
    <property type="entry name" value="Ribonuclease Inhibitor"/>
    <property type="match status" value="5"/>
</dbReference>
<dbReference type="PROSITE" id="PS51450">
    <property type="entry name" value="LRR"/>
    <property type="match status" value="1"/>
</dbReference>
<evidence type="ECO:0000256" key="1">
    <source>
        <dbReference type="ARBA" id="ARBA00022614"/>
    </source>
</evidence>
<dbReference type="SUPFAM" id="SSF52058">
    <property type="entry name" value="L domain-like"/>
    <property type="match status" value="1"/>
</dbReference>
<comment type="caution">
    <text evidence="4">The sequence shown here is derived from an EMBL/GenBank/DDBJ whole genome shotgun (WGS) entry which is preliminary data.</text>
</comment>
<dbReference type="InterPro" id="IPR026906">
    <property type="entry name" value="LRR_5"/>
</dbReference>
<name>A0AA38IMY4_9CUCU</name>
<organism evidence="4 5">
    <name type="scientific">Zophobas morio</name>
    <dbReference type="NCBI Taxonomy" id="2755281"/>
    <lineage>
        <taxon>Eukaryota</taxon>
        <taxon>Metazoa</taxon>
        <taxon>Ecdysozoa</taxon>
        <taxon>Arthropoda</taxon>
        <taxon>Hexapoda</taxon>
        <taxon>Insecta</taxon>
        <taxon>Pterygota</taxon>
        <taxon>Neoptera</taxon>
        <taxon>Endopterygota</taxon>
        <taxon>Coleoptera</taxon>
        <taxon>Polyphaga</taxon>
        <taxon>Cucujiformia</taxon>
        <taxon>Tenebrionidae</taxon>
        <taxon>Zophobas</taxon>
    </lineage>
</organism>
<dbReference type="InterPro" id="IPR001611">
    <property type="entry name" value="Leu-rich_rpt"/>
</dbReference>
<evidence type="ECO:0000256" key="3">
    <source>
        <dbReference type="SAM" id="SignalP"/>
    </source>
</evidence>
<dbReference type="Proteomes" id="UP001168821">
    <property type="component" value="Unassembled WGS sequence"/>
</dbReference>
<keyword evidence="1" id="KW-0433">Leucine-rich repeat</keyword>
<feature type="chain" id="PRO_5041408442" evidence="3">
    <location>
        <begin position="21"/>
        <end position="439"/>
    </location>
</feature>
<keyword evidence="5" id="KW-1185">Reference proteome</keyword>
<keyword evidence="3" id="KW-0732">Signal</keyword>
<dbReference type="InterPro" id="IPR032675">
    <property type="entry name" value="LRR_dom_sf"/>
</dbReference>